<keyword evidence="5" id="KW-0326">Glycosidase</keyword>
<feature type="domain" description="Glycosyl hydrolase family 32 N-terminal" evidence="7">
    <location>
        <begin position="84"/>
        <end position="343"/>
    </location>
</feature>
<dbReference type="InterPro" id="IPR013148">
    <property type="entry name" value="Glyco_hydro_32_N"/>
</dbReference>
<dbReference type="RefSeq" id="WP_169263825.1">
    <property type="nucleotide sequence ID" value="NZ_QMEC01000013.1"/>
</dbReference>
<keyword evidence="4" id="KW-0119">Carbohydrate metabolism</keyword>
<keyword evidence="2" id="KW-0858">Xylan degradation</keyword>
<evidence type="ECO:0000256" key="2">
    <source>
        <dbReference type="ARBA" id="ARBA00022651"/>
    </source>
</evidence>
<dbReference type="Proteomes" id="UP000762253">
    <property type="component" value="Unassembled WGS sequence"/>
</dbReference>
<proteinExistence type="inferred from homology"/>
<comment type="caution">
    <text evidence="8">The sequence shown here is derived from an EMBL/GenBank/DDBJ whole genome shotgun (WGS) entry which is preliminary data.</text>
</comment>
<keyword evidence="9" id="KW-1185">Reference proteome</keyword>
<reference evidence="8 9" key="1">
    <citation type="submission" date="2018-06" db="EMBL/GenBank/DDBJ databases">
        <title>Comparative genomics of Brasilonema spp. strains.</title>
        <authorList>
            <person name="Alvarenga D.O."/>
            <person name="Fiore M.F."/>
            <person name="Varani A.M."/>
        </authorList>
    </citation>
    <scope>NUCLEOTIDE SEQUENCE [LARGE SCALE GENOMIC DNA]</scope>
    <source>
        <strain evidence="8 9">UFV-OR1</strain>
    </source>
</reference>
<gene>
    <name evidence="8" type="ORF">DP115_05240</name>
</gene>
<dbReference type="Gene3D" id="2.115.10.20">
    <property type="entry name" value="Glycosyl hydrolase domain, family 43"/>
    <property type="match status" value="2"/>
</dbReference>
<dbReference type="PANTHER" id="PTHR43772:SF2">
    <property type="entry name" value="PUTATIVE (AFU_ORTHOLOGUE AFUA_2G04480)-RELATED"/>
    <property type="match status" value="1"/>
</dbReference>
<dbReference type="InterPro" id="IPR023296">
    <property type="entry name" value="Glyco_hydro_beta-prop_sf"/>
</dbReference>
<dbReference type="SUPFAM" id="SSF75005">
    <property type="entry name" value="Arabinanase/levansucrase/invertase"/>
    <property type="match status" value="1"/>
</dbReference>
<name>A0ABX1M184_9CYAN</name>
<keyword evidence="6" id="KW-0812">Transmembrane</keyword>
<evidence type="ECO:0000313" key="9">
    <source>
        <dbReference type="Proteomes" id="UP000762253"/>
    </source>
</evidence>
<evidence type="ECO:0000259" key="7">
    <source>
        <dbReference type="Pfam" id="PF00251"/>
    </source>
</evidence>
<evidence type="ECO:0000256" key="5">
    <source>
        <dbReference type="ARBA" id="ARBA00023295"/>
    </source>
</evidence>
<keyword evidence="6" id="KW-1133">Transmembrane helix</keyword>
<protein>
    <submittedName>
        <fullName evidence="8">Beta-fructosidase</fullName>
    </submittedName>
</protein>
<sequence length="371" mass="43738">MVINDMNKNLAKIRAIIQKKRQFFICWLFEKYPVFVIKILYLLNKRHLVRIWDPWILKNSDEYILFSLASLAFYEPFWSEGIILQYVSKDLKRWSLKDYALKPDKCEWRNGRMLAGSCVQENDKFYLFYSASPKAPNLLMETIGLAVSQDCYNWQRHKSSEVLIVPDNNIYGSCTTFGCLLEHRQCRDPYIFKCHLTNQYYLIFSAVVSKDHPLYRGCVGLAVSQSIEGPYKLLQPLLYPQLNELDEGIFYELERPQIIFKDGKYYLFFSAWMHTINPKAINYYNHLDLSDSCIYCYTCDTIEGSFMRSSEFIFVPGSEKTGLYGTNFIQDEEGRWFAYGWYPESFTYEVSSKFPVIWDMEVPRIIVSGEN</sequence>
<keyword evidence="2" id="KW-0624">Polysaccharide degradation</keyword>
<dbReference type="Pfam" id="PF00251">
    <property type="entry name" value="Glyco_hydro_32N"/>
    <property type="match status" value="1"/>
</dbReference>
<evidence type="ECO:0000256" key="6">
    <source>
        <dbReference type="SAM" id="Phobius"/>
    </source>
</evidence>
<keyword evidence="6" id="KW-0472">Membrane</keyword>
<dbReference type="EMBL" id="QMEC01000013">
    <property type="protein sequence ID" value="NMF62227.1"/>
    <property type="molecule type" value="Genomic_DNA"/>
</dbReference>
<dbReference type="PANTHER" id="PTHR43772">
    <property type="entry name" value="ENDO-1,4-BETA-XYLANASE"/>
    <property type="match status" value="1"/>
</dbReference>
<dbReference type="InterPro" id="IPR052176">
    <property type="entry name" value="Glycosyl_Hydrlase_43_Enz"/>
</dbReference>
<organism evidence="8 9">
    <name type="scientific">Brasilonema octagenarum UFV-OR1</name>
    <dbReference type="NCBI Taxonomy" id="417115"/>
    <lineage>
        <taxon>Bacteria</taxon>
        <taxon>Bacillati</taxon>
        <taxon>Cyanobacteriota</taxon>
        <taxon>Cyanophyceae</taxon>
        <taxon>Nostocales</taxon>
        <taxon>Scytonemataceae</taxon>
        <taxon>Brasilonema</taxon>
        <taxon>Octagenarum group</taxon>
    </lineage>
</organism>
<evidence type="ECO:0000256" key="1">
    <source>
        <dbReference type="ARBA" id="ARBA00009902"/>
    </source>
</evidence>
<evidence type="ECO:0000256" key="4">
    <source>
        <dbReference type="ARBA" id="ARBA00023277"/>
    </source>
</evidence>
<accession>A0ABX1M184</accession>
<evidence type="ECO:0000313" key="8">
    <source>
        <dbReference type="EMBL" id="NMF62227.1"/>
    </source>
</evidence>
<comment type="similarity">
    <text evidence="1">Belongs to the glycosyl hydrolase 32 family.</text>
</comment>
<keyword evidence="3" id="KW-0378">Hydrolase</keyword>
<evidence type="ECO:0000256" key="3">
    <source>
        <dbReference type="ARBA" id="ARBA00022801"/>
    </source>
</evidence>
<feature type="transmembrane region" description="Helical" evidence="6">
    <location>
        <begin position="21"/>
        <end position="43"/>
    </location>
</feature>